<dbReference type="Proteomes" id="UP000515856">
    <property type="component" value="Chromosome"/>
</dbReference>
<dbReference type="SMART" id="SM00382">
    <property type="entry name" value="AAA"/>
    <property type="match status" value="2"/>
</dbReference>
<keyword evidence="5" id="KW-0547">Nucleotide-binding</keyword>
<proteinExistence type="inferred from homology"/>
<dbReference type="GO" id="GO:0005524">
    <property type="term" value="F:ATP binding"/>
    <property type="evidence" value="ECO:0007669"/>
    <property type="project" value="UniProtKB-KW"/>
</dbReference>
<gene>
    <name evidence="10" type="ORF">H9Q80_09665</name>
</gene>
<evidence type="ECO:0000313" key="11">
    <source>
        <dbReference type="Proteomes" id="UP000515856"/>
    </source>
</evidence>
<feature type="domain" description="ABC transporter" evidence="9">
    <location>
        <begin position="289"/>
        <end position="499"/>
    </location>
</feature>
<dbReference type="Gene3D" id="3.40.50.300">
    <property type="entry name" value="P-loop containing nucleotide triphosphate hydrolases"/>
    <property type="match status" value="2"/>
</dbReference>
<dbReference type="Pfam" id="PF00005">
    <property type="entry name" value="ABC_tran"/>
    <property type="match status" value="2"/>
</dbReference>
<dbReference type="GO" id="GO:0042626">
    <property type="term" value="F:ATPase-coupled transmembrane transporter activity"/>
    <property type="evidence" value="ECO:0007669"/>
    <property type="project" value="TreeGrafter"/>
</dbReference>
<dbReference type="RefSeq" id="WP_158552312.1">
    <property type="nucleotide sequence ID" value="NZ_CP060636.1"/>
</dbReference>
<dbReference type="KEGG" id="ehn:H9Q80_09665"/>
<dbReference type="InterPro" id="IPR003593">
    <property type="entry name" value="AAA+_ATPase"/>
</dbReference>
<name>A0A7G9GTP0_9FIRM</name>
<dbReference type="GO" id="GO:0016887">
    <property type="term" value="F:ATP hydrolysis activity"/>
    <property type="evidence" value="ECO:0007669"/>
    <property type="project" value="InterPro"/>
</dbReference>
<reference evidence="10 11" key="1">
    <citation type="submission" date="2020-08" db="EMBL/GenBank/DDBJ databases">
        <authorList>
            <person name="Liu C."/>
            <person name="Sun Q."/>
        </authorList>
    </citation>
    <scope>NUCLEOTIDE SEQUENCE [LARGE SCALE GENOMIC DNA]</scope>
    <source>
        <strain evidence="10 11">NSJ-61</strain>
    </source>
</reference>
<dbReference type="InterPro" id="IPR027417">
    <property type="entry name" value="P-loop_NTPase"/>
</dbReference>
<dbReference type="InterPro" id="IPR050095">
    <property type="entry name" value="ECF_ABC_transporter_ATP-bd"/>
</dbReference>
<feature type="domain" description="ABC transporter" evidence="9">
    <location>
        <begin position="6"/>
        <end position="245"/>
    </location>
</feature>
<evidence type="ECO:0000256" key="4">
    <source>
        <dbReference type="ARBA" id="ARBA00022475"/>
    </source>
</evidence>
<comment type="subcellular location">
    <subcellularLocation>
        <location evidence="1">Cell membrane</location>
        <topology evidence="1">Peripheral membrane protein</topology>
    </subcellularLocation>
</comment>
<keyword evidence="3" id="KW-0813">Transport</keyword>
<evidence type="ECO:0000256" key="1">
    <source>
        <dbReference type="ARBA" id="ARBA00004202"/>
    </source>
</evidence>
<dbReference type="PROSITE" id="PS50893">
    <property type="entry name" value="ABC_TRANSPORTER_2"/>
    <property type="match status" value="2"/>
</dbReference>
<dbReference type="PANTHER" id="PTHR43553">
    <property type="entry name" value="HEAVY METAL TRANSPORTER"/>
    <property type="match status" value="1"/>
</dbReference>
<evidence type="ECO:0000256" key="6">
    <source>
        <dbReference type="ARBA" id="ARBA00022840"/>
    </source>
</evidence>
<accession>A0A7G9GTP0</accession>
<dbReference type="CDD" id="cd03225">
    <property type="entry name" value="ABC_cobalt_CbiO_domain1"/>
    <property type="match status" value="1"/>
</dbReference>
<organism evidence="10 11">
    <name type="scientific">[Eubacterium] hominis</name>
    <dbReference type="NCBI Taxonomy" id="2764325"/>
    <lineage>
        <taxon>Bacteria</taxon>
        <taxon>Bacillati</taxon>
        <taxon>Bacillota</taxon>
        <taxon>Erysipelotrichia</taxon>
        <taxon>Erysipelotrichales</taxon>
        <taxon>Erysipelotrichaceae</taxon>
        <taxon>Amedibacillus</taxon>
    </lineage>
</organism>
<dbReference type="AlphaFoldDB" id="A0A7G9GTP0"/>
<dbReference type="InterPro" id="IPR003439">
    <property type="entry name" value="ABC_transporter-like_ATP-bd"/>
</dbReference>
<keyword evidence="4" id="KW-1003">Cell membrane</keyword>
<keyword evidence="6 10" id="KW-0067">ATP-binding</keyword>
<dbReference type="InterPro" id="IPR015856">
    <property type="entry name" value="ABC_transpr_CbiO/EcfA_su"/>
</dbReference>
<dbReference type="InterPro" id="IPR017871">
    <property type="entry name" value="ABC_transporter-like_CS"/>
</dbReference>
<dbReference type="GO" id="GO:0043190">
    <property type="term" value="C:ATP-binding cassette (ABC) transporter complex"/>
    <property type="evidence" value="ECO:0007669"/>
    <property type="project" value="TreeGrafter"/>
</dbReference>
<keyword evidence="8" id="KW-0472">Membrane</keyword>
<evidence type="ECO:0000256" key="7">
    <source>
        <dbReference type="ARBA" id="ARBA00022967"/>
    </source>
</evidence>
<sequence length="516" mass="59370">MGRYRIDIDSLSYINAKQPVLHDIHITLPIDSFVVIAGKSGCGKTTLLRMLKKQLRPKMDVKGTIIWENQTKTLIEEMNDLESAASIGYVSQQPDLQLVSDQVWHELAFGLENLGMKSEDIHQQLAEVVSFLGLEDIYHTPISHLSGGQKQIVQLAAVLAMKPKVILLDEPTSQLDPIAKQRFYDLLIRIHKEFDIGIIMVEHQLESLLDVCERIIYLEEGTIAYDGKPNYLCKGHITYDALLPYPARYIQQMYPEEKENPVTEKQMRQMIKMVNIASSKIKEDTNTVLRCEHVYLRYQKDSPDVLRDFSIEVKEHEILCLFGGNGSGKTTFLKMLGSKYANKFGKVDIKKRLLYLPQDPRILFVKDSLKEEYAMFSNRDTWIKCFDLEKLLLMHPYDLSGGELQRAALALLLMHCDDECILLLDEPSKGLDMYYREQLAKILKTLTEKHTIIMVSHDVEFAALCADRCGFLFDGTITALKPVRSFMMDNNFYTTYWRRCTRHLTPCAITYEDMIS</sequence>
<dbReference type="SUPFAM" id="SSF52540">
    <property type="entry name" value="P-loop containing nucleoside triphosphate hydrolases"/>
    <property type="match status" value="2"/>
</dbReference>
<evidence type="ECO:0000256" key="8">
    <source>
        <dbReference type="ARBA" id="ARBA00023136"/>
    </source>
</evidence>
<keyword evidence="11" id="KW-1185">Reference proteome</keyword>
<evidence type="ECO:0000256" key="5">
    <source>
        <dbReference type="ARBA" id="ARBA00022741"/>
    </source>
</evidence>
<evidence type="ECO:0000259" key="9">
    <source>
        <dbReference type="PROSITE" id="PS50893"/>
    </source>
</evidence>
<comment type="similarity">
    <text evidence="2">Belongs to the ABC transporter superfamily.</text>
</comment>
<dbReference type="EMBL" id="CP060636">
    <property type="protein sequence ID" value="QNM14172.1"/>
    <property type="molecule type" value="Genomic_DNA"/>
</dbReference>
<protein>
    <submittedName>
        <fullName evidence="10">ATP-binding cassette domain-containing protein</fullName>
    </submittedName>
</protein>
<keyword evidence="7" id="KW-1278">Translocase</keyword>
<dbReference type="PROSITE" id="PS00211">
    <property type="entry name" value="ABC_TRANSPORTER_1"/>
    <property type="match status" value="1"/>
</dbReference>
<evidence type="ECO:0000256" key="2">
    <source>
        <dbReference type="ARBA" id="ARBA00005417"/>
    </source>
</evidence>
<evidence type="ECO:0000313" key="10">
    <source>
        <dbReference type="EMBL" id="QNM14172.1"/>
    </source>
</evidence>
<evidence type="ECO:0000256" key="3">
    <source>
        <dbReference type="ARBA" id="ARBA00022448"/>
    </source>
</evidence>